<keyword evidence="2" id="KW-0285">Flavoprotein</keyword>
<dbReference type="Gene3D" id="1.10.8.260">
    <property type="entry name" value="HI0933 insert domain-like"/>
    <property type="match status" value="1"/>
</dbReference>
<dbReference type="InterPro" id="IPR057661">
    <property type="entry name" value="RsdA/BaiN/AoA(So)_Rossmann"/>
</dbReference>
<dbReference type="NCBIfam" id="TIGR00275">
    <property type="entry name" value="aminoacetone oxidase family FAD-binding enzyme"/>
    <property type="match status" value="1"/>
</dbReference>
<dbReference type="eggNOG" id="COG2081">
    <property type="taxonomic scope" value="Bacteria"/>
</dbReference>
<feature type="domain" description="RsdA/BaiN/AoA(So)-like Rossmann fold-like" evidence="4">
    <location>
        <begin position="5"/>
        <end position="376"/>
    </location>
</feature>
<evidence type="ECO:0000256" key="1">
    <source>
        <dbReference type="ARBA" id="ARBA00001974"/>
    </source>
</evidence>
<dbReference type="InterPro" id="IPR004792">
    <property type="entry name" value="BaiN-like"/>
</dbReference>
<protein>
    <submittedName>
        <fullName evidence="6">HI0933 family protein</fullName>
    </submittedName>
</protein>
<dbReference type="EMBL" id="CP002355">
    <property type="protein sequence ID" value="ADR32977.1"/>
    <property type="molecule type" value="Genomic_DNA"/>
</dbReference>
<evidence type="ECO:0000259" key="5">
    <source>
        <dbReference type="Pfam" id="PF22780"/>
    </source>
</evidence>
<dbReference type="OrthoDB" id="9773233at2"/>
<reference evidence="6 7" key="1">
    <citation type="journal article" date="2012" name="Stand. Genomic Sci.">
        <title>Complete genome sequence of the sulfur compounds oxidizing chemolithoautotroph Sulfuricurvum kujiense type strain (YK-1(T)).</title>
        <authorList>
            <person name="Han C."/>
            <person name="Kotsyurbenko O."/>
            <person name="Chertkov O."/>
            <person name="Held B."/>
            <person name="Lapidus A."/>
            <person name="Nolan M."/>
            <person name="Lucas S."/>
            <person name="Hammon N."/>
            <person name="Deshpande S."/>
            <person name="Cheng J.F."/>
            <person name="Tapia R."/>
            <person name="Goodwin L.A."/>
            <person name="Pitluck S."/>
            <person name="Liolios K."/>
            <person name="Pagani I."/>
            <person name="Ivanova N."/>
            <person name="Mavromatis K."/>
            <person name="Mikhailova N."/>
            <person name="Pati A."/>
            <person name="Chen A."/>
            <person name="Palaniappan K."/>
            <person name="Land M."/>
            <person name="Hauser L."/>
            <person name="Chang Y.J."/>
            <person name="Jeffries C.D."/>
            <person name="Brambilla E.M."/>
            <person name="Rohde M."/>
            <person name="Spring S."/>
            <person name="Sikorski J."/>
            <person name="Goker M."/>
            <person name="Woyke T."/>
            <person name="Bristow J."/>
            <person name="Eisen J.A."/>
            <person name="Markowitz V."/>
            <person name="Hugenholtz P."/>
            <person name="Kyrpides N.C."/>
            <person name="Klenk H.P."/>
            <person name="Detter J.C."/>
        </authorList>
    </citation>
    <scope>NUCLEOTIDE SEQUENCE [LARGE SCALE GENOMIC DNA]</scope>
    <source>
        <strain evidence="7">ATCC BAA-921 / DSM 16994 / JCM 11577 / YK-1</strain>
    </source>
</reference>
<keyword evidence="7" id="KW-1185">Reference proteome</keyword>
<evidence type="ECO:0000313" key="6">
    <source>
        <dbReference type="EMBL" id="ADR32977.1"/>
    </source>
</evidence>
<dbReference type="Proteomes" id="UP000008721">
    <property type="component" value="Chromosome"/>
</dbReference>
<evidence type="ECO:0000256" key="3">
    <source>
        <dbReference type="ARBA" id="ARBA00022827"/>
    </source>
</evidence>
<evidence type="ECO:0000313" key="7">
    <source>
        <dbReference type="Proteomes" id="UP000008721"/>
    </source>
</evidence>
<dbReference type="Pfam" id="PF03486">
    <property type="entry name" value="HI0933_like"/>
    <property type="match status" value="1"/>
</dbReference>
<dbReference type="AlphaFoldDB" id="E4TYK0"/>
<proteinExistence type="predicted"/>
<dbReference type="PANTHER" id="PTHR42887:SF2">
    <property type="entry name" value="OS12G0638800 PROTEIN"/>
    <property type="match status" value="1"/>
</dbReference>
<dbReference type="InterPro" id="IPR055178">
    <property type="entry name" value="RsdA/BaiN/AoA(So)-like_dom"/>
</dbReference>
<dbReference type="HOGENOM" id="CLU_025174_2_0_7"/>
<evidence type="ECO:0000259" key="4">
    <source>
        <dbReference type="Pfam" id="PF03486"/>
    </source>
</evidence>
<dbReference type="KEGG" id="sku:Sulku_0310"/>
<dbReference type="Gene3D" id="3.50.50.60">
    <property type="entry name" value="FAD/NAD(P)-binding domain"/>
    <property type="match status" value="1"/>
</dbReference>
<dbReference type="Gene3D" id="2.40.30.10">
    <property type="entry name" value="Translation factors"/>
    <property type="match status" value="1"/>
</dbReference>
<dbReference type="RefSeq" id="WP_013459174.1">
    <property type="nucleotide sequence ID" value="NC_014762.1"/>
</dbReference>
<comment type="cofactor">
    <cofactor evidence="1">
        <name>FAD</name>
        <dbReference type="ChEBI" id="CHEBI:57692"/>
    </cofactor>
</comment>
<dbReference type="SUPFAM" id="SSF51905">
    <property type="entry name" value="FAD/NAD(P)-binding domain"/>
    <property type="match status" value="1"/>
</dbReference>
<feature type="domain" description="RsdA/BaiN/AoA(So)-like insert" evidence="5">
    <location>
        <begin position="186"/>
        <end position="323"/>
    </location>
</feature>
<dbReference type="InterPro" id="IPR023166">
    <property type="entry name" value="BaiN-like_dom_sf"/>
</dbReference>
<keyword evidence="3" id="KW-0274">FAD</keyword>
<organism evidence="6 7">
    <name type="scientific">Sulfuricurvum kujiense (strain ATCC BAA-921 / DSM 16994 / JCM 11577 / YK-1)</name>
    <dbReference type="NCBI Taxonomy" id="709032"/>
    <lineage>
        <taxon>Bacteria</taxon>
        <taxon>Pseudomonadati</taxon>
        <taxon>Campylobacterota</taxon>
        <taxon>Epsilonproteobacteria</taxon>
        <taxon>Campylobacterales</taxon>
        <taxon>Sulfurimonadaceae</taxon>
        <taxon>Sulfuricurvum</taxon>
    </lineage>
</organism>
<sequence length="381" mass="41590">MKHYDVIILGAGASGLMCAAQLRQNSSLSIAIIEGNNRPALKLKASGGGKCNLTNVEVDETHFLGDERLVLSALSTFSQKKLLDYFKAGGLRPVIRKERYYFCPKSSDEVISILLGKAAGTDLLLGHKILSVEGKNPFVVTTDKGKFQACRVVVATGGASYKELGASDIGLKIAQHYDIKTIPFSPALVGLTLQPKEFWMKELSGISFPARIHVAGKTLDEDLLFAHKGISGLVVLSASLYWHRGEIVIDFLPDFELNTLKYEKKSVSTAIPLPKRFMKAFLEAVGLEDKACNRLDSQDWEKLIRIRQYAMAPSGTFGFSKAEACRGGVACEEIDPLTMESTKIKGLYFIGETVDVTGELGGYNFQWAFSSAVVCSISVML</sequence>
<evidence type="ECO:0000256" key="2">
    <source>
        <dbReference type="ARBA" id="ARBA00022630"/>
    </source>
</evidence>
<dbReference type="PRINTS" id="PR00411">
    <property type="entry name" value="PNDRDTASEI"/>
</dbReference>
<dbReference type="InterPro" id="IPR036188">
    <property type="entry name" value="FAD/NAD-bd_sf"/>
</dbReference>
<accession>E4TYK0</accession>
<dbReference type="SUPFAM" id="SSF160996">
    <property type="entry name" value="HI0933 insert domain-like"/>
    <property type="match status" value="1"/>
</dbReference>
<dbReference type="STRING" id="709032.Sulku_0310"/>
<dbReference type="Pfam" id="PF22780">
    <property type="entry name" value="HI0933_like_1st"/>
    <property type="match status" value="1"/>
</dbReference>
<gene>
    <name evidence="6" type="ordered locus">Sulku_0310</name>
</gene>
<dbReference type="PANTHER" id="PTHR42887">
    <property type="entry name" value="OS12G0638800 PROTEIN"/>
    <property type="match status" value="1"/>
</dbReference>
<name>E4TYK0_SULKY</name>